<dbReference type="Pfam" id="PF01985">
    <property type="entry name" value="CRS1_YhbY"/>
    <property type="match status" value="1"/>
</dbReference>
<gene>
    <name evidence="5" type="ORF">CITCOLO1_LOCUS747</name>
</gene>
<accession>A0ABP0XNS2</accession>
<proteinExistence type="predicted"/>
<dbReference type="PANTHER" id="PTHR31426">
    <property type="entry name" value="GROUP II INTRON SPLICING FACTOR CRS1-LIKE"/>
    <property type="match status" value="1"/>
</dbReference>
<feature type="coiled-coil region" evidence="3">
    <location>
        <begin position="313"/>
        <end position="340"/>
    </location>
</feature>
<dbReference type="InterPro" id="IPR040286">
    <property type="entry name" value="At3g25440-like"/>
</dbReference>
<dbReference type="SUPFAM" id="SSF75471">
    <property type="entry name" value="YhbY-like"/>
    <property type="match status" value="1"/>
</dbReference>
<name>A0ABP0XNS2_9ROSI</name>
<keyword evidence="6" id="KW-1185">Reference proteome</keyword>
<feature type="domain" description="CRM" evidence="4">
    <location>
        <begin position="196"/>
        <end position="293"/>
    </location>
</feature>
<evidence type="ECO:0000256" key="1">
    <source>
        <dbReference type="ARBA" id="ARBA00022884"/>
    </source>
</evidence>
<reference evidence="5 6" key="1">
    <citation type="submission" date="2024-03" db="EMBL/GenBank/DDBJ databases">
        <authorList>
            <person name="Gkanogiannis A."/>
            <person name="Becerra Lopez-Lavalle L."/>
        </authorList>
    </citation>
    <scope>NUCLEOTIDE SEQUENCE [LARGE SCALE GENOMIC DNA]</scope>
</reference>
<evidence type="ECO:0000256" key="2">
    <source>
        <dbReference type="PROSITE-ProRule" id="PRU00626"/>
    </source>
</evidence>
<evidence type="ECO:0000313" key="6">
    <source>
        <dbReference type="Proteomes" id="UP001642487"/>
    </source>
</evidence>
<keyword evidence="3" id="KW-0175">Coiled coil</keyword>
<dbReference type="InterPro" id="IPR001890">
    <property type="entry name" value="RNA-binding_CRM"/>
</dbReference>
<dbReference type="Gene3D" id="3.30.110.60">
    <property type="entry name" value="YhbY-like"/>
    <property type="match status" value="1"/>
</dbReference>
<protein>
    <recommendedName>
        <fullName evidence="4">CRM domain-containing protein</fullName>
    </recommendedName>
</protein>
<evidence type="ECO:0000313" key="5">
    <source>
        <dbReference type="EMBL" id="CAK9309205.1"/>
    </source>
</evidence>
<dbReference type="SMART" id="SM01103">
    <property type="entry name" value="CRS1_YhbY"/>
    <property type="match status" value="1"/>
</dbReference>
<dbReference type="Proteomes" id="UP001642487">
    <property type="component" value="Chromosome 1"/>
</dbReference>
<dbReference type="PANTHER" id="PTHR31426:SF3">
    <property type="entry name" value="OS06G0304500 PROTEIN"/>
    <property type="match status" value="1"/>
</dbReference>
<evidence type="ECO:0000259" key="4">
    <source>
        <dbReference type="PROSITE" id="PS51295"/>
    </source>
</evidence>
<keyword evidence="1 2" id="KW-0694">RNA-binding</keyword>
<dbReference type="PROSITE" id="PS51295">
    <property type="entry name" value="CRM"/>
    <property type="match status" value="1"/>
</dbReference>
<organism evidence="5 6">
    <name type="scientific">Citrullus colocynthis</name>
    <name type="common">colocynth</name>
    <dbReference type="NCBI Taxonomy" id="252529"/>
    <lineage>
        <taxon>Eukaryota</taxon>
        <taxon>Viridiplantae</taxon>
        <taxon>Streptophyta</taxon>
        <taxon>Embryophyta</taxon>
        <taxon>Tracheophyta</taxon>
        <taxon>Spermatophyta</taxon>
        <taxon>Magnoliopsida</taxon>
        <taxon>eudicotyledons</taxon>
        <taxon>Gunneridae</taxon>
        <taxon>Pentapetalae</taxon>
        <taxon>rosids</taxon>
        <taxon>fabids</taxon>
        <taxon>Cucurbitales</taxon>
        <taxon>Cucurbitaceae</taxon>
        <taxon>Benincaseae</taxon>
        <taxon>Citrullus</taxon>
    </lineage>
</organism>
<sequence length="345" mass="40100">MPRGCALSIAISRDSLFGFISLIRNVSHLSLLNIPASFGQSSYGSCEHQISNRTVKSLQESTYIHCPSGFLFTRRYSMWESFSGFKKWQSVRYFSNAAVELKTDCNIVRFSFGEPSSSNGSPLKQKKVAKTKFSKKAKLNELRLYRLKAKKKKTSPNPEVRIRYSLEKAKRKEAWLIEKLRKFEVPKSVIEKYDPEILTEEEKHYLKRTGEKKKNYVLLGRRGVFGGVVLNMHLHWKKHETVKVICKPCKPGQVHEYAEELARLSKGIVIDIKPNNSIILYRGKNYVQPEVMLPPDTLSKDKALEKYKYEQSLEHTSQFIEKLEKELEDFQKHLAQFKKWKKEDA</sequence>
<dbReference type="EMBL" id="OZ021735">
    <property type="protein sequence ID" value="CAK9309205.1"/>
    <property type="molecule type" value="Genomic_DNA"/>
</dbReference>
<dbReference type="InterPro" id="IPR035920">
    <property type="entry name" value="YhbY-like_sf"/>
</dbReference>
<evidence type="ECO:0000256" key="3">
    <source>
        <dbReference type="SAM" id="Coils"/>
    </source>
</evidence>